<name>A0A1M6KNT0_9CLOT</name>
<dbReference type="SMART" id="SM00563">
    <property type="entry name" value="PlsC"/>
    <property type="match status" value="1"/>
</dbReference>
<keyword evidence="7" id="KW-0594">Phospholipid biosynthesis</keyword>
<evidence type="ECO:0000256" key="4">
    <source>
        <dbReference type="ARBA" id="ARBA00022679"/>
    </source>
</evidence>
<dbReference type="InterPro" id="IPR004552">
    <property type="entry name" value="AGP_acyltrans"/>
</dbReference>
<organism evidence="9 10">
    <name type="scientific">Hathewaya proteolytica DSM 3090</name>
    <dbReference type="NCBI Taxonomy" id="1121331"/>
    <lineage>
        <taxon>Bacteria</taxon>
        <taxon>Bacillati</taxon>
        <taxon>Bacillota</taxon>
        <taxon>Clostridia</taxon>
        <taxon>Eubacteriales</taxon>
        <taxon>Clostridiaceae</taxon>
        <taxon>Hathewaya</taxon>
    </lineage>
</organism>
<evidence type="ECO:0000256" key="2">
    <source>
        <dbReference type="ARBA" id="ARBA00008655"/>
    </source>
</evidence>
<gene>
    <name evidence="9" type="ORF">SAMN02745248_00543</name>
</gene>
<dbReference type="SUPFAM" id="SSF69593">
    <property type="entry name" value="Glycerol-3-phosphate (1)-acyltransferase"/>
    <property type="match status" value="1"/>
</dbReference>
<dbReference type="CDD" id="cd07989">
    <property type="entry name" value="LPLAT_AGPAT-like"/>
    <property type="match status" value="1"/>
</dbReference>
<dbReference type="NCBIfam" id="TIGR00530">
    <property type="entry name" value="AGP_acyltrn"/>
    <property type="match status" value="1"/>
</dbReference>
<evidence type="ECO:0000256" key="1">
    <source>
        <dbReference type="ARBA" id="ARBA00005189"/>
    </source>
</evidence>
<proteinExistence type="inferred from homology"/>
<comment type="domain">
    <text evidence="7">The HXXXXD motif is essential for acyltransferase activity and may constitute the binding site for the phosphate moiety of the glycerol-3-phosphate.</text>
</comment>
<dbReference type="AlphaFoldDB" id="A0A1M6KNT0"/>
<feature type="domain" description="Phospholipid/glycerol acyltransferase" evidence="8">
    <location>
        <begin position="72"/>
        <end position="186"/>
    </location>
</feature>
<comment type="catalytic activity">
    <reaction evidence="7">
        <text>a 1-acyl-sn-glycero-3-phosphate + an acyl-CoA = a 1,2-diacyl-sn-glycero-3-phosphate + CoA</text>
        <dbReference type="Rhea" id="RHEA:19709"/>
        <dbReference type="ChEBI" id="CHEBI:57287"/>
        <dbReference type="ChEBI" id="CHEBI:57970"/>
        <dbReference type="ChEBI" id="CHEBI:58342"/>
        <dbReference type="ChEBI" id="CHEBI:58608"/>
        <dbReference type="EC" id="2.3.1.51"/>
    </reaction>
</comment>
<evidence type="ECO:0000313" key="10">
    <source>
        <dbReference type="Proteomes" id="UP000183952"/>
    </source>
</evidence>
<evidence type="ECO:0000256" key="5">
    <source>
        <dbReference type="ARBA" id="ARBA00023098"/>
    </source>
</evidence>
<evidence type="ECO:0000259" key="8">
    <source>
        <dbReference type="SMART" id="SM00563"/>
    </source>
</evidence>
<comment type="pathway">
    <text evidence="1">Lipid metabolism.</text>
</comment>
<dbReference type="Proteomes" id="UP000183952">
    <property type="component" value="Unassembled WGS sequence"/>
</dbReference>
<dbReference type="GO" id="GO:0016020">
    <property type="term" value="C:membrane"/>
    <property type="evidence" value="ECO:0007669"/>
    <property type="project" value="InterPro"/>
</dbReference>
<dbReference type="EMBL" id="FRAD01000004">
    <property type="protein sequence ID" value="SHJ60617.1"/>
    <property type="molecule type" value="Genomic_DNA"/>
</dbReference>
<accession>A0A1M6KNT0</accession>
<dbReference type="STRING" id="1121331.SAMN02745248_00543"/>
<dbReference type="RefSeq" id="WP_072902017.1">
    <property type="nucleotide sequence ID" value="NZ_FRAD01000004.1"/>
</dbReference>
<dbReference type="GO" id="GO:0003841">
    <property type="term" value="F:1-acylglycerol-3-phosphate O-acyltransferase activity"/>
    <property type="evidence" value="ECO:0007669"/>
    <property type="project" value="UniProtKB-UniRule"/>
</dbReference>
<dbReference type="PANTHER" id="PTHR10434:SF64">
    <property type="entry name" value="1-ACYL-SN-GLYCEROL-3-PHOSPHATE ACYLTRANSFERASE-RELATED"/>
    <property type="match status" value="1"/>
</dbReference>
<evidence type="ECO:0000256" key="3">
    <source>
        <dbReference type="ARBA" id="ARBA00022516"/>
    </source>
</evidence>
<evidence type="ECO:0000256" key="7">
    <source>
        <dbReference type="RuleBase" id="RU361267"/>
    </source>
</evidence>
<keyword evidence="10" id="KW-1185">Reference proteome</keyword>
<dbReference type="EC" id="2.3.1.51" evidence="7"/>
<dbReference type="PANTHER" id="PTHR10434">
    <property type="entry name" value="1-ACYL-SN-GLYCEROL-3-PHOSPHATE ACYLTRANSFERASE"/>
    <property type="match status" value="1"/>
</dbReference>
<dbReference type="Pfam" id="PF01553">
    <property type="entry name" value="Acyltransferase"/>
    <property type="match status" value="1"/>
</dbReference>
<keyword evidence="6 7" id="KW-0012">Acyltransferase</keyword>
<evidence type="ECO:0000256" key="6">
    <source>
        <dbReference type="ARBA" id="ARBA00023315"/>
    </source>
</evidence>
<sequence>MGTIWFGVKFASFMIKSSKYKSQIEKLEKQGKLDEAKVLVNEHIKRWADFITKNVPINVESIGIENIPSGPCLFVGNHQSLLDITTLLYVLPKPAGFVAKVEMLKAPFLPYWMRKFGCVFIDRNNPREGIKAIKQGTDNIKNGQSMVIFPEGTRSKDGKLGEFKKGTLRMAIKAGVPVVPVSINGTANAFEYNNKKIRAANARVIIHKPIYIADMEKEQQEGVLDTIHEIIEKDLKLSV</sequence>
<comment type="similarity">
    <text evidence="2 7">Belongs to the 1-acyl-sn-glycerol-3-phosphate acyltransferase family.</text>
</comment>
<keyword evidence="3 7" id="KW-0444">Lipid biosynthesis</keyword>
<protein>
    <recommendedName>
        <fullName evidence="7">1-acyl-sn-glycerol-3-phosphate acyltransferase</fullName>
        <ecNumber evidence="7">2.3.1.51</ecNumber>
    </recommendedName>
</protein>
<keyword evidence="7" id="KW-1208">Phospholipid metabolism</keyword>
<keyword evidence="5 7" id="KW-0443">Lipid metabolism</keyword>
<reference evidence="9 10" key="1">
    <citation type="submission" date="2016-11" db="EMBL/GenBank/DDBJ databases">
        <authorList>
            <person name="Jaros S."/>
            <person name="Januszkiewicz K."/>
            <person name="Wedrychowicz H."/>
        </authorList>
    </citation>
    <scope>NUCLEOTIDE SEQUENCE [LARGE SCALE GENOMIC DNA]</scope>
    <source>
        <strain evidence="9 10">DSM 3090</strain>
    </source>
</reference>
<dbReference type="GO" id="GO:0006654">
    <property type="term" value="P:phosphatidic acid biosynthetic process"/>
    <property type="evidence" value="ECO:0007669"/>
    <property type="project" value="TreeGrafter"/>
</dbReference>
<evidence type="ECO:0000313" key="9">
    <source>
        <dbReference type="EMBL" id="SHJ60617.1"/>
    </source>
</evidence>
<keyword evidence="4 7" id="KW-0808">Transferase</keyword>
<dbReference type="OrthoDB" id="9803035at2"/>
<dbReference type="InterPro" id="IPR002123">
    <property type="entry name" value="Plipid/glycerol_acylTrfase"/>
</dbReference>